<name>A0A0B4VT13_PLETR</name>
<accession>A0A0B4VT13</accession>
<reference evidence="1" key="1">
    <citation type="submission" date="2014-01" db="EMBL/GenBank/DDBJ databases">
        <authorList>
            <person name="Zobel-Thropp P.A."/>
            <person name="Thomas E.Z."/>
            <person name="Binford G.J."/>
        </authorList>
    </citation>
    <scope>NUCLEOTIDE SEQUENCE</scope>
    <source>
        <tissue evidence="1">Venom gland</tissue>
    </source>
</reference>
<evidence type="ECO:0000313" key="1">
    <source>
        <dbReference type="EMBL" id="AJD25329.1"/>
    </source>
</evidence>
<sequence>MPLFFILLALPVSNVKVLTICYNIAFRFFMKFREEYNKCMRNLKSK</sequence>
<proteinExistence type="predicted"/>
<protein>
    <submittedName>
        <fullName evidence="1">Uncharacterized protein</fullName>
    </submittedName>
</protein>
<organism evidence="1">
    <name type="scientific">Plectreurys tristis</name>
    <name type="common">Spider</name>
    <name type="synonym">Plectreurys bispinosus</name>
    <dbReference type="NCBI Taxonomy" id="33319"/>
    <lineage>
        <taxon>Eukaryota</taxon>
        <taxon>Metazoa</taxon>
        <taxon>Ecdysozoa</taxon>
        <taxon>Arthropoda</taxon>
        <taxon>Chelicerata</taxon>
        <taxon>Arachnida</taxon>
        <taxon>Araneae</taxon>
        <taxon>Araneomorphae</taxon>
        <taxon>Haplogynae</taxon>
        <taxon>Pholcoidea</taxon>
        <taxon>Plectreuridae</taxon>
        <taxon>Plectreurys</taxon>
    </lineage>
</organism>
<dbReference type="AlphaFoldDB" id="A0A0B4VT13"/>
<dbReference type="EMBL" id="KJ124723">
    <property type="protein sequence ID" value="AJD25329.1"/>
    <property type="molecule type" value="Transcribed_RNA"/>
</dbReference>